<feature type="region of interest" description="Disordered" evidence="1">
    <location>
        <begin position="1"/>
        <end position="35"/>
    </location>
</feature>
<gene>
    <name evidence="2" type="ORF">ACEZDB_35645</name>
</gene>
<organism evidence="2 3">
    <name type="scientific">Streptacidiphilus alkalitolerans</name>
    <dbReference type="NCBI Taxonomy" id="3342712"/>
    <lineage>
        <taxon>Bacteria</taxon>
        <taxon>Bacillati</taxon>
        <taxon>Actinomycetota</taxon>
        <taxon>Actinomycetes</taxon>
        <taxon>Kitasatosporales</taxon>
        <taxon>Streptomycetaceae</taxon>
        <taxon>Streptacidiphilus</taxon>
    </lineage>
</organism>
<reference evidence="2 3" key="1">
    <citation type="submission" date="2024-09" db="EMBL/GenBank/DDBJ databases">
        <authorList>
            <person name="Lee S.D."/>
        </authorList>
    </citation>
    <scope>NUCLEOTIDE SEQUENCE [LARGE SCALE GENOMIC DNA]</scope>
    <source>
        <strain evidence="2 3">N1-3</strain>
    </source>
</reference>
<evidence type="ECO:0000256" key="1">
    <source>
        <dbReference type="SAM" id="MobiDB-lite"/>
    </source>
</evidence>
<dbReference type="RefSeq" id="WP_380559348.1">
    <property type="nucleotide sequence ID" value="NZ_JBHEZY010000024.1"/>
</dbReference>
<proteinExistence type="predicted"/>
<comment type="caution">
    <text evidence="2">The sequence shown here is derived from an EMBL/GenBank/DDBJ whole genome shotgun (WGS) entry which is preliminary data.</text>
</comment>
<evidence type="ECO:0000313" key="2">
    <source>
        <dbReference type="EMBL" id="MFC1435980.1"/>
    </source>
</evidence>
<name>A0ABV6XCG7_9ACTN</name>
<protein>
    <submittedName>
        <fullName evidence="2">Uncharacterized protein</fullName>
    </submittedName>
</protein>
<evidence type="ECO:0000313" key="3">
    <source>
        <dbReference type="Proteomes" id="UP001592530"/>
    </source>
</evidence>
<sequence length="116" mass="12877">MFDRTDPGSNPPQVTIRLPDGQTLRGAARERRQEADRSWWMKVTVTLLVQNLTAGGQLTSEPEPVSFWAPLADGVCSPIEGQDYSAVPTTRHPGLLRQQARARAVGQRGRARQEWA</sequence>
<dbReference type="EMBL" id="JBHEZY010000024">
    <property type="protein sequence ID" value="MFC1435980.1"/>
    <property type="molecule type" value="Genomic_DNA"/>
</dbReference>
<dbReference type="Proteomes" id="UP001592530">
    <property type="component" value="Unassembled WGS sequence"/>
</dbReference>
<accession>A0ABV6XCG7</accession>